<organism evidence="1 2">
    <name type="scientific">Chaetomium tenue</name>
    <dbReference type="NCBI Taxonomy" id="1854479"/>
    <lineage>
        <taxon>Eukaryota</taxon>
        <taxon>Fungi</taxon>
        <taxon>Dikarya</taxon>
        <taxon>Ascomycota</taxon>
        <taxon>Pezizomycotina</taxon>
        <taxon>Sordariomycetes</taxon>
        <taxon>Sordariomycetidae</taxon>
        <taxon>Sordariales</taxon>
        <taxon>Chaetomiaceae</taxon>
        <taxon>Chaetomium</taxon>
    </lineage>
</organism>
<keyword evidence="2" id="KW-1185">Reference proteome</keyword>
<name>A0ACB7PHC5_9PEZI</name>
<comment type="caution">
    <text evidence="1">The sequence shown here is derived from an EMBL/GenBank/DDBJ whole genome shotgun (WGS) entry which is preliminary data.</text>
</comment>
<gene>
    <name evidence="1" type="ORF">F5144DRAFT_562054</name>
</gene>
<protein>
    <submittedName>
        <fullName evidence="1">Uncharacterized protein</fullName>
    </submittedName>
</protein>
<dbReference type="EMBL" id="JAGIZQ010000002">
    <property type="protein sequence ID" value="KAH6640930.1"/>
    <property type="molecule type" value="Genomic_DNA"/>
</dbReference>
<sequence>MSTARQQINLAWLVCSHVSAIPGPGRSRPKWAGSGQAGLATSLPAGLPTVCFGAPVSAYCVLQPGLGPAVDLSLTERGAAAVIGVRIGQTGQAGGWSAMRGLGRPHILFLGRERGLGIQARLSWLLAAVMGRARVM</sequence>
<accession>A0ACB7PHC5</accession>
<proteinExistence type="predicted"/>
<evidence type="ECO:0000313" key="1">
    <source>
        <dbReference type="EMBL" id="KAH6640930.1"/>
    </source>
</evidence>
<evidence type="ECO:0000313" key="2">
    <source>
        <dbReference type="Proteomes" id="UP000724584"/>
    </source>
</evidence>
<reference evidence="1 2" key="1">
    <citation type="journal article" date="2021" name="Nat. Commun.">
        <title>Genetic determinants of endophytism in the Arabidopsis root mycobiome.</title>
        <authorList>
            <person name="Mesny F."/>
            <person name="Miyauchi S."/>
            <person name="Thiergart T."/>
            <person name="Pickel B."/>
            <person name="Atanasova L."/>
            <person name="Karlsson M."/>
            <person name="Huettel B."/>
            <person name="Barry K.W."/>
            <person name="Haridas S."/>
            <person name="Chen C."/>
            <person name="Bauer D."/>
            <person name="Andreopoulos W."/>
            <person name="Pangilinan J."/>
            <person name="LaButti K."/>
            <person name="Riley R."/>
            <person name="Lipzen A."/>
            <person name="Clum A."/>
            <person name="Drula E."/>
            <person name="Henrissat B."/>
            <person name="Kohler A."/>
            <person name="Grigoriev I.V."/>
            <person name="Martin F.M."/>
            <person name="Hacquard S."/>
        </authorList>
    </citation>
    <scope>NUCLEOTIDE SEQUENCE [LARGE SCALE GENOMIC DNA]</scope>
    <source>
        <strain evidence="1 2">MPI-SDFR-AT-0079</strain>
    </source>
</reference>
<dbReference type="Proteomes" id="UP000724584">
    <property type="component" value="Unassembled WGS sequence"/>
</dbReference>